<comment type="similarity">
    <text evidence="1">Belongs to the ATP12 family.</text>
</comment>
<dbReference type="Gene3D" id="1.10.3580.10">
    <property type="entry name" value="ATP12 ATPase"/>
    <property type="match status" value="1"/>
</dbReference>
<name>A0A2V4MXA7_9RHOB</name>
<organism evidence="4 5">
    <name type="scientific">Litorivita pollutaquae</name>
    <dbReference type="NCBI Taxonomy" id="2200892"/>
    <lineage>
        <taxon>Bacteria</taxon>
        <taxon>Pseudomonadati</taxon>
        <taxon>Pseudomonadota</taxon>
        <taxon>Alphaproteobacteria</taxon>
        <taxon>Rhodobacterales</taxon>
        <taxon>Paracoccaceae</taxon>
        <taxon>Litorivita</taxon>
    </lineage>
</organism>
<evidence type="ECO:0000256" key="2">
    <source>
        <dbReference type="ARBA" id="ARBA00022946"/>
    </source>
</evidence>
<sequence>MSEWKAKRFWKDAAVEAAENGYEVRLDARPVKTPAKTALVVPTRTMAEAIAAEWQAVDEVINPEVMPVTRAANAAIDKVAVQHAEVAQMLADYGDADLLCYRADHPEELVAQQAERWDPVLEWAETSLGVRLAPRIGIIHKPQDPRDLSRLATRVQGFTAFELAGFHDLVSLSGSLILGFAAAEGPYEVDDLWARSRVDELWQEAQWGRDDEAHKLSEMKRAAFVDAKRFFDMARDSS</sequence>
<accession>A0A2V4MXA7</accession>
<evidence type="ECO:0000256" key="1">
    <source>
        <dbReference type="ARBA" id="ARBA00008231"/>
    </source>
</evidence>
<dbReference type="SUPFAM" id="SSF160909">
    <property type="entry name" value="ATP12-like"/>
    <property type="match status" value="1"/>
</dbReference>
<keyword evidence="3" id="KW-0143">Chaperone</keyword>
<proteinExistence type="inferred from homology"/>
<dbReference type="GO" id="GO:0043461">
    <property type="term" value="P:proton-transporting ATP synthase complex assembly"/>
    <property type="evidence" value="ECO:0007669"/>
    <property type="project" value="InterPro"/>
</dbReference>
<dbReference type="Proteomes" id="UP000248012">
    <property type="component" value="Unassembled WGS sequence"/>
</dbReference>
<reference evidence="4 5" key="1">
    <citation type="submission" date="2018-05" db="EMBL/GenBank/DDBJ databases">
        <title>Oceanovita maritima gen. nov., sp. nov., a marine bacterium in the family Rhodobacteraceae isolated from surface seawater of Lundu port Xiamen, China.</title>
        <authorList>
            <person name="Hetharua B.H."/>
            <person name="Min D."/>
            <person name="Liao H."/>
            <person name="Tian Y."/>
        </authorList>
    </citation>
    <scope>NUCLEOTIDE SEQUENCE [LARGE SCALE GENOMIC DNA]</scope>
    <source>
        <strain evidence="4 5">FSX-11</strain>
    </source>
</reference>
<dbReference type="InterPro" id="IPR042272">
    <property type="entry name" value="ATP12_ATP_synth-F1-assembly_N"/>
</dbReference>
<gene>
    <name evidence="4" type="ORF">DI396_11215</name>
</gene>
<evidence type="ECO:0000256" key="3">
    <source>
        <dbReference type="ARBA" id="ARBA00023186"/>
    </source>
</evidence>
<dbReference type="PANTHER" id="PTHR21013:SF10">
    <property type="entry name" value="ATP SYNTHASE MITOCHONDRIAL F1 COMPLEX ASSEMBLY FACTOR 2"/>
    <property type="match status" value="1"/>
</dbReference>
<dbReference type="InterPro" id="IPR023335">
    <property type="entry name" value="ATP12_ortho_dom_sf"/>
</dbReference>
<dbReference type="InterPro" id="IPR011419">
    <property type="entry name" value="ATP12_ATP_synth-F1-assembly"/>
</dbReference>
<dbReference type="OrthoDB" id="9797825at2"/>
<dbReference type="Pfam" id="PF07542">
    <property type="entry name" value="ATP12"/>
    <property type="match status" value="1"/>
</dbReference>
<protein>
    <submittedName>
        <fullName evidence="4">ATPase</fullName>
    </submittedName>
</protein>
<keyword evidence="5" id="KW-1185">Reference proteome</keyword>
<keyword evidence="2" id="KW-0809">Transit peptide</keyword>
<evidence type="ECO:0000313" key="5">
    <source>
        <dbReference type="Proteomes" id="UP000248012"/>
    </source>
</evidence>
<dbReference type="PANTHER" id="PTHR21013">
    <property type="entry name" value="ATP SYNTHASE MITOCHONDRIAL F1 COMPLEX ASSEMBLY FACTOR 2/ATP12 PROTEIN, MITOCHONDRIAL PRECURSOR"/>
    <property type="match status" value="1"/>
</dbReference>
<comment type="caution">
    <text evidence="4">The sequence shown here is derived from an EMBL/GenBank/DDBJ whole genome shotgun (WGS) entry which is preliminary data.</text>
</comment>
<evidence type="ECO:0000313" key="4">
    <source>
        <dbReference type="EMBL" id="PYC47124.1"/>
    </source>
</evidence>
<dbReference type="AlphaFoldDB" id="A0A2V4MXA7"/>
<dbReference type="Gene3D" id="3.30.2180.10">
    <property type="entry name" value="ATP12-like"/>
    <property type="match status" value="1"/>
</dbReference>
<dbReference type="EMBL" id="QFVT01000007">
    <property type="protein sequence ID" value="PYC47124.1"/>
    <property type="molecule type" value="Genomic_DNA"/>
</dbReference>
<dbReference type="RefSeq" id="WP_110796318.1">
    <property type="nucleotide sequence ID" value="NZ_KZ826486.1"/>
</dbReference>